<dbReference type="InterPro" id="IPR058648">
    <property type="entry name" value="HH_CzcB-like"/>
</dbReference>
<keyword evidence="8" id="KW-1185">Reference proteome</keyword>
<dbReference type="Gene3D" id="2.40.420.20">
    <property type="match status" value="1"/>
</dbReference>
<dbReference type="PANTHER" id="PTHR30469:SF15">
    <property type="entry name" value="HLYD FAMILY OF SECRETION PROTEINS"/>
    <property type="match status" value="1"/>
</dbReference>
<evidence type="ECO:0000259" key="4">
    <source>
        <dbReference type="Pfam" id="PF25954"/>
    </source>
</evidence>
<sequence length="386" mass="42904">MKKIILTLCIAASLFSCGKKEKSVDEIIDTGEISQIREKKSELTTKQTELKAEIEKLNDEIEKLDTISRSVLVSVEKLQDSIFKHYVEIQGDVETDKNIILYPEFSGVLSKIYIKEGDEVRKGQLLAKIDDGGLSSQLAQSETQLALAKTTFERQERLWDQKIGSEIQFLEAKTNFDAMKNSVNQLRSQLAKTIVKAPFSGTIDKVFSDQGEVVSPGANQLFRLVNLDEMYIVAEVPETYLGKIRKGSDVKVVLSSIGKEFEGKVEKVANYINPNNRSFEIRVSVPNSDGTVKPNLIATVKLNDYTATNAITIPQNILQENSKGEKIAYLFQSEDGNEGVAQKVLVETGLSYNNKIEVTKGLESGQTIIVEGARTIRDGQEVKTKN</sequence>
<gene>
    <name evidence="7" type="ORF">RLT85_07935</name>
</gene>
<feature type="domain" description="CzcB-like alpha-helical hairpin" evidence="3">
    <location>
        <begin position="134"/>
        <end position="191"/>
    </location>
</feature>
<evidence type="ECO:0000256" key="1">
    <source>
        <dbReference type="ARBA" id="ARBA00009477"/>
    </source>
</evidence>
<dbReference type="Pfam" id="PF25967">
    <property type="entry name" value="RND-MFP_C"/>
    <property type="match status" value="1"/>
</dbReference>
<dbReference type="Gene3D" id="2.40.50.100">
    <property type="match status" value="1"/>
</dbReference>
<dbReference type="PROSITE" id="PS51257">
    <property type="entry name" value="PROKAR_LIPOPROTEIN"/>
    <property type="match status" value="1"/>
</dbReference>
<dbReference type="InterPro" id="IPR058647">
    <property type="entry name" value="BSH_CzcB-like"/>
</dbReference>
<evidence type="ECO:0000313" key="7">
    <source>
        <dbReference type="EMBL" id="MDT0294562.1"/>
    </source>
</evidence>
<feature type="domain" description="Multidrug resistance protein MdtA-like C-terminal permuted SH3" evidence="5">
    <location>
        <begin position="309"/>
        <end position="373"/>
    </location>
</feature>
<accession>A0ABU2KIL9</accession>
<organism evidence="7 8">
    <name type="scientific">Mesonia ostreae</name>
    <dbReference type="NCBI Taxonomy" id="861110"/>
    <lineage>
        <taxon>Bacteria</taxon>
        <taxon>Pseudomonadati</taxon>
        <taxon>Bacteroidota</taxon>
        <taxon>Flavobacteriia</taxon>
        <taxon>Flavobacteriales</taxon>
        <taxon>Flavobacteriaceae</taxon>
        <taxon>Mesonia</taxon>
    </lineage>
</organism>
<dbReference type="Pfam" id="PF25973">
    <property type="entry name" value="BSH_CzcB"/>
    <property type="match status" value="1"/>
</dbReference>
<dbReference type="RefSeq" id="WP_311401493.1">
    <property type="nucleotide sequence ID" value="NZ_JAVRBG010000006.1"/>
</dbReference>
<reference evidence="8" key="1">
    <citation type="submission" date="2023-07" db="EMBL/GenBank/DDBJ databases">
        <title>Isolating and identifying novel microbial strains from the Mariana Trench.</title>
        <authorList>
            <person name="Fu H."/>
        </authorList>
    </citation>
    <scope>NUCLEOTIDE SEQUENCE [LARGE SCALE GENOMIC DNA]</scope>
    <source>
        <strain evidence="8">T-y2</strain>
    </source>
</reference>
<keyword evidence="2" id="KW-0175">Coiled coil</keyword>
<name>A0ABU2KIL9_9FLAO</name>
<dbReference type="Gene3D" id="1.10.287.470">
    <property type="entry name" value="Helix hairpin bin"/>
    <property type="match status" value="1"/>
</dbReference>
<dbReference type="Pfam" id="PF25954">
    <property type="entry name" value="Beta-barrel_RND_2"/>
    <property type="match status" value="1"/>
</dbReference>
<evidence type="ECO:0000259" key="6">
    <source>
        <dbReference type="Pfam" id="PF25973"/>
    </source>
</evidence>
<comment type="similarity">
    <text evidence="1">Belongs to the membrane fusion protein (MFP) (TC 8.A.1) family.</text>
</comment>
<comment type="caution">
    <text evidence="7">The sequence shown here is derived from an EMBL/GenBank/DDBJ whole genome shotgun (WGS) entry which is preliminary data.</text>
</comment>
<proteinExistence type="inferred from homology"/>
<dbReference type="InterPro" id="IPR058627">
    <property type="entry name" value="MdtA-like_C"/>
</dbReference>
<evidence type="ECO:0000256" key="2">
    <source>
        <dbReference type="SAM" id="Coils"/>
    </source>
</evidence>
<dbReference type="InterPro" id="IPR058792">
    <property type="entry name" value="Beta-barrel_RND_2"/>
</dbReference>
<dbReference type="PANTHER" id="PTHR30469">
    <property type="entry name" value="MULTIDRUG RESISTANCE PROTEIN MDTA"/>
    <property type="match status" value="1"/>
</dbReference>
<feature type="domain" description="CusB-like beta-barrel" evidence="4">
    <location>
        <begin position="232"/>
        <end position="304"/>
    </location>
</feature>
<dbReference type="Gene3D" id="2.40.30.170">
    <property type="match status" value="1"/>
</dbReference>
<evidence type="ECO:0000259" key="3">
    <source>
        <dbReference type="Pfam" id="PF25893"/>
    </source>
</evidence>
<dbReference type="Pfam" id="PF25893">
    <property type="entry name" value="HH_CzcB"/>
    <property type="match status" value="1"/>
</dbReference>
<dbReference type="InterPro" id="IPR006143">
    <property type="entry name" value="RND_pump_MFP"/>
</dbReference>
<protein>
    <submittedName>
        <fullName evidence="7">Efflux RND transporter periplasmic adaptor subunit</fullName>
    </submittedName>
</protein>
<evidence type="ECO:0000259" key="5">
    <source>
        <dbReference type="Pfam" id="PF25967"/>
    </source>
</evidence>
<feature type="coiled-coil region" evidence="2">
    <location>
        <begin position="33"/>
        <end position="67"/>
    </location>
</feature>
<dbReference type="Proteomes" id="UP001182991">
    <property type="component" value="Unassembled WGS sequence"/>
</dbReference>
<dbReference type="NCBIfam" id="TIGR01730">
    <property type="entry name" value="RND_mfp"/>
    <property type="match status" value="1"/>
</dbReference>
<evidence type="ECO:0000313" key="8">
    <source>
        <dbReference type="Proteomes" id="UP001182991"/>
    </source>
</evidence>
<dbReference type="EMBL" id="JAVRBG010000006">
    <property type="protein sequence ID" value="MDT0294562.1"/>
    <property type="molecule type" value="Genomic_DNA"/>
</dbReference>
<feature type="domain" description="CzcB-like barrel-sandwich hybrid" evidence="6">
    <location>
        <begin position="101"/>
        <end position="218"/>
    </location>
</feature>
<dbReference type="SUPFAM" id="SSF111369">
    <property type="entry name" value="HlyD-like secretion proteins"/>
    <property type="match status" value="1"/>
</dbReference>